<evidence type="ECO:0000259" key="11">
    <source>
        <dbReference type="PROSITE" id="PS50112"/>
    </source>
</evidence>
<comment type="function">
    <text evidence="7">Photoreceptor which exists in two forms that are reversibly interconvertible by light: the R form that absorbs maximally in the red region of the spectrum and the FR form that absorbs maximally in the far-red region.</text>
</comment>
<dbReference type="NCBIfam" id="TIGR00229">
    <property type="entry name" value="sensory_box"/>
    <property type="match status" value="2"/>
</dbReference>
<feature type="transmembrane region" description="Helical" evidence="9">
    <location>
        <begin position="12"/>
        <end position="31"/>
    </location>
</feature>
<sequence>MNRLSEKLVAGGFNLALLLLCGVGAVSYLSIQKLREEKQSVIHTHQVLEVLDKMRIGISNAQNARTSYILTQKAADRETYQVENQKVYKTLKSLRQLTRDNTDQQKRLDTLEPLIAQKFALLEQSMNFLEQRNLDQASQMAISKQVIEVREKLQSVAITMENEEKTLLKQRTDMTDARLYQIITVVGLGYGLSIVLLIVVYLLLQKQIHINKALSQEAICLEQQAAKAKLADILETVTDAFVALDRNWCYTYINQRAGKIFNRQPEDLIGKNIWEEFPEGVGQKFYHAYYQAMTEQRVIEMEEYYPPWERWFENRIYPSPEGLSIFFQDITRRKLAEIALERNERRYRSLVIATSQAIWITDPNGNIVEDIPSWRNLTGQSEAEVKGRGRLNAIHPEDRELTELLWTQALTTKSVYKTEHRVRLADGNYRFFASRAVPVLDDNDEIQEWVGANTDITERKLAEAALQQANEELETKVQERTADLQKLNEELKRSNQELEQFAYVASHDLQEPLRAVTGYSQLLGQEYQDRLDESAQEYLSYIVDGATRMQRLIQDLLAFSRVATRGQEFTSVDCNASLNTALSNLHIAIAESQAIITHDPLPQLLADKTQMVQLFQNLIGNAIKFRRKDLPPQIHIGAVKKADETAGELSIPNSPEWLFSVQDNGIGIKPQYLERIFEIFRRLHTRREFTGTGIGLAICKKIVERHGGRIWAESQLGVGTIFYLTLTAK</sequence>
<evidence type="ECO:0000259" key="10">
    <source>
        <dbReference type="PROSITE" id="PS50109"/>
    </source>
</evidence>
<dbReference type="PROSITE" id="PS50113">
    <property type="entry name" value="PAC"/>
    <property type="match status" value="1"/>
</dbReference>
<feature type="domain" description="PAC" evidence="12">
    <location>
        <begin position="416"/>
        <end position="468"/>
    </location>
</feature>
<keyword evidence="9" id="KW-0472">Membrane</keyword>
<keyword evidence="9" id="KW-1133">Transmembrane helix</keyword>
<dbReference type="SMART" id="SM00387">
    <property type="entry name" value="HATPase_c"/>
    <property type="match status" value="1"/>
</dbReference>
<dbReference type="InterPro" id="IPR005467">
    <property type="entry name" value="His_kinase_dom"/>
</dbReference>
<comment type="caution">
    <text evidence="13">The sequence shown here is derived from an EMBL/GenBank/DDBJ whole genome shotgun (WGS) entry which is preliminary data.</text>
</comment>
<dbReference type="Gene3D" id="1.10.287.130">
    <property type="match status" value="1"/>
</dbReference>
<dbReference type="AlphaFoldDB" id="A0A8J7L6U7"/>
<dbReference type="SUPFAM" id="SSF47384">
    <property type="entry name" value="Homodimeric domain of signal transducing histidine kinase"/>
    <property type="match status" value="1"/>
</dbReference>
<dbReference type="EC" id="2.7.13.3" evidence="2"/>
<feature type="coiled-coil region" evidence="8">
    <location>
        <begin position="459"/>
        <end position="504"/>
    </location>
</feature>
<dbReference type="CDD" id="cd19410">
    <property type="entry name" value="HK9-like_sensor"/>
    <property type="match status" value="1"/>
</dbReference>
<dbReference type="Pfam" id="PF00512">
    <property type="entry name" value="HisKA"/>
    <property type="match status" value="1"/>
</dbReference>
<proteinExistence type="predicted"/>
<gene>
    <name evidence="13" type="ORF">I8751_27760</name>
</gene>
<keyword evidence="3" id="KW-0597">Phosphoprotein</keyword>
<feature type="transmembrane region" description="Helical" evidence="9">
    <location>
        <begin position="179"/>
        <end position="204"/>
    </location>
</feature>
<dbReference type="InterPro" id="IPR000700">
    <property type="entry name" value="PAS-assoc_C"/>
</dbReference>
<evidence type="ECO:0000256" key="8">
    <source>
        <dbReference type="SAM" id="Coils"/>
    </source>
</evidence>
<dbReference type="InterPro" id="IPR001610">
    <property type="entry name" value="PAC"/>
</dbReference>
<dbReference type="PANTHER" id="PTHR43304">
    <property type="entry name" value="PHYTOCHROME-LIKE PROTEIN CPH1"/>
    <property type="match status" value="1"/>
</dbReference>
<name>A0A8J7L6U7_9CYAN</name>
<evidence type="ECO:0000259" key="12">
    <source>
        <dbReference type="PROSITE" id="PS50113"/>
    </source>
</evidence>
<keyword evidence="4" id="KW-0808">Transferase</keyword>
<dbReference type="Pfam" id="PF02518">
    <property type="entry name" value="HATPase_c"/>
    <property type="match status" value="1"/>
</dbReference>
<evidence type="ECO:0000313" key="14">
    <source>
        <dbReference type="Proteomes" id="UP000599391"/>
    </source>
</evidence>
<dbReference type="PROSITE" id="PS50109">
    <property type="entry name" value="HIS_KIN"/>
    <property type="match status" value="1"/>
</dbReference>
<evidence type="ECO:0000256" key="5">
    <source>
        <dbReference type="ARBA" id="ARBA00022777"/>
    </source>
</evidence>
<accession>A0A8J7L6U7</accession>
<comment type="catalytic activity">
    <reaction evidence="1">
        <text>ATP + protein L-histidine = ADP + protein N-phospho-L-histidine.</text>
        <dbReference type="EC" id="2.7.13.3"/>
    </reaction>
</comment>
<dbReference type="CDD" id="cd00082">
    <property type="entry name" value="HisKA"/>
    <property type="match status" value="1"/>
</dbReference>
<keyword evidence="6" id="KW-0902">Two-component regulatory system</keyword>
<dbReference type="PANTHER" id="PTHR43304:SF1">
    <property type="entry name" value="PAC DOMAIN-CONTAINING PROTEIN"/>
    <property type="match status" value="1"/>
</dbReference>
<dbReference type="FunFam" id="3.30.450.20:FF:000099">
    <property type="entry name" value="Sensory box sensor histidine kinase"/>
    <property type="match status" value="1"/>
</dbReference>
<protein>
    <recommendedName>
        <fullName evidence="2">histidine kinase</fullName>
        <ecNumber evidence="2">2.7.13.3</ecNumber>
    </recommendedName>
</protein>
<dbReference type="EMBL" id="JAECZB010000103">
    <property type="protein sequence ID" value="MBH8556067.1"/>
    <property type="molecule type" value="Genomic_DNA"/>
</dbReference>
<dbReference type="InterPro" id="IPR000014">
    <property type="entry name" value="PAS"/>
</dbReference>
<feature type="domain" description="PAS" evidence="11">
    <location>
        <begin position="343"/>
        <end position="413"/>
    </location>
</feature>
<dbReference type="Proteomes" id="UP000599391">
    <property type="component" value="Unassembled WGS sequence"/>
</dbReference>
<dbReference type="InterPro" id="IPR035965">
    <property type="entry name" value="PAS-like_dom_sf"/>
</dbReference>
<dbReference type="InterPro" id="IPR003594">
    <property type="entry name" value="HATPase_dom"/>
</dbReference>
<dbReference type="SMART" id="SM00388">
    <property type="entry name" value="HisKA"/>
    <property type="match status" value="1"/>
</dbReference>
<dbReference type="CDD" id="cd16921">
    <property type="entry name" value="HATPase_FilI-like"/>
    <property type="match status" value="1"/>
</dbReference>
<dbReference type="InterPro" id="IPR003661">
    <property type="entry name" value="HisK_dim/P_dom"/>
</dbReference>
<dbReference type="Gene3D" id="3.30.565.10">
    <property type="entry name" value="Histidine kinase-like ATPase, C-terminal domain"/>
    <property type="match status" value="1"/>
</dbReference>
<dbReference type="GO" id="GO:0000155">
    <property type="term" value="F:phosphorelay sensor kinase activity"/>
    <property type="evidence" value="ECO:0007669"/>
    <property type="project" value="InterPro"/>
</dbReference>
<dbReference type="SMART" id="SM00086">
    <property type="entry name" value="PAC"/>
    <property type="match status" value="1"/>
</dbReference>
<dbReference type="RefSeq" id="WP_214442266.1">
    <property type="nucleotide sequence ID" value="NZ_JAECZB010000103.1"/>
</dbReference>
<feature type="domain" description="PAS" evidence="11">
    <location>
        <begin position="226"/>
        <end position="277"/>
    </location>
</feature>
<dbReference type="CDD" id="cd00130">
    <property type="entry name" value="PAS"/>
    <property type="match status" value="2"/>
</dbReference>
<evidence type="ECO:0000256" key="2">
    <source>
        <dbReference type="ARBA" id="ARBA00012438"/>
    </source>
</evidence>
<evidence type="ECO:0000256" key="1">
    <source>
        <dbReference type="ARBA" id="ARBA00000085"/>
    </source>
</evidence>
<organism evidence="13 14">
    <name type="scientific">Atlanticothrix silvestris CENA357</name>
    <dbReference type="NCBI Taxonomy" id="1725252"/>
    <lineage>
        <taxon>Bacteria</taxon>
        <taxon>Bacillati</taxon>
        <taxon>Cyanobacteriota</taxon>
        <taxon>Cyanophyceae</taxon>
        <taxon>Nostocales</taxon>
        <taxon>Nodulariaceae</taxon>
        <taxon>Atlanticothrix</taxon>
        <taxon>Atlanticothrix silvestris</taxon>
    </lineage>
</organism>
<dbReference type="Gene3D" id="3.30.450.20">
    <property type="entry name" value="PAS domain"/>
    <property type="match status" value="2"/>
</dbReference>
<keyword evidence="14" id="KW-1185">Reference proteome</keyword>
<dbReference type="FunFam" id="3.30.565.10:FF:000006">
    <property type="entry name" value="Sensor histidine kinase WalK"/>
    <property type="match status" value="1"/>
</dbReference>
<dbReference type="Pfam" id="PF08447">
    <property type="entry name" value="PAS_3"/>
    <property type="match status" value="1"/>
</dbReference>
<dbReference type="InterPro" id="IPR036097">
    <property type="entry name" value="HisK_dim/P_sf"/>
</dbReference>
<evidence type="ECO:0000256" key="6">
    <source>
        <dbReference type="ARBA" id="ARBA00023012"/>
    </source>
</evidence>
<evidence type="ECO:0000256" key="4">
    <source>
        <dbReference type="ARBA" id="ARBA00022679"/>
    </source>
</evidence>
<dbReference type="InterPro" id="IPR013656">
    <property type="entry name" value="PAS_4"/>
</dbReference>
<reference evidence="13 14" key="1">
    <citation type="journal article" date="2021" name="Int. J. Syst. Evol. Microbiol.">
        <title>Amazonocrinis nigriterrae gen. nov., sp. nov., Atlanticothrix silvestris gen. nov., sp. nov. and Dendronalium phyllosphericum gen. nov., sp. nov., nostocacean cyanobacteria from Brazilian environments.</title>
        <authorList>
            <person name="Alvarenga D.O."/>
            <person name="Andreote A.P.D."/>
            <person name="Branco L.H.Z."/>
            <person name="Delbaje E."/>
            <person name="Cruz R.B."/>
            <person name="Varani A.M."/>
            <person name="Fiore M.F."/>
        </authorList>
    </citation>
    <scope>NUCLEOTIDE SEQUENCE [LARGE SCALE GENOMIC DNA]</scope>
    <source>
        <strain evidence="13 14">CENA357</strain>
    </source>
</reference>
<dbReference type="InterPro" id="IPR007891">
    <property type="entry name" value="CHASE3"/>
</dbReference>
<dbReference type="SUPFAM" id="SSF55785">
    <property type="entry name" value="PYP-like sensor domain (PAS domain)"/>
    <property type="match status" value="2"/>
</dbReference>
<dbReference type="SUPFAM" id="SSF55874">
    <property type="entry name" value="ATPase domain of HSP90 chaperone/DNA topoisomerase II/histidine kinase"/>
    <property type="match status" value="1"/>
</dbReference>
<dbReference type="InterPro" id="IPR036890">
    <property type="entry name" value="HATPase_C_sf"/>
</dbReference>
<keyword evidence="9" id="KW-0812">Transmembrane</keyword>
<dbReference type="InterPro" id="IPR052162">
    <property type="entry name" value="Sensor_kinase/Photoreceptor"/>
</dbReference>
<evidence type="ECO:0000256" key="3">
    <source>
        <dbReference type="ARBA" id="ARBA00022553"/>
    </source>
</evidence>
<feature type="domain" description="Histidine kinase" evidence="10">
    <location>
        <begin position="504"/>
        <end position="729"/>
    </location>
</feature>
<evidence type="ECO:0000256" key="9">
    <source>
        <dbReference type="SAM" id="Phobius"/>
    </source>
</evidence>
<dbReference type="InterPro" id="IPR004358">
    <property type="entry name" value="Sig_transdc_His_kin-like_C"/>
</dbReference>
<dbReference type="InterPro" id="IPR013655">
    <property type="entry name" value="PAS_fold_3"/>
</dbReference>
<dbReference type="PRINTS" id="PR00344">
    <property type="entry name" value="BCTRLSENSOR"/>
</dbReference>
<evidence type="ECO:0000256" key="7">
    <source>
        <dbReference type="ARBA" id="ARBA00055745"/>
    </source>
</evidence>
<dbReference type="SMART" id="SM00091">
    <property type="entry name" value="PAS"/>
    <property type="match status" value="2"/>
</dbReference>
<dbReference type="Pfam" id="PF05227">
    <property type="entry name" value="CHASE3"/>
    <property type="match status" value="1"/>
</dbReference>
<dbReference type="PROSITE" id="PS50112">
    <property type="entry name" value="PAS"/>
    <property type="match status" value="2"/>
</dbReference>
<keyword evidence="8" id="KW-0175">Coiled coil</keyword>
<keyword evidence="5" id="KW-0418">Kinase</keyword>
<dbReference type="Pfam" id="PF08448">
    <property type="entry name" value="PAS_4"/>
    <property type="match status" value="1"/>
</dbReference>
<evidence type="ECO:0000313" key="13">
    <source>
        <dbReference type="EMBL" id="MBH8556067.1"/>
    </source>
</evidence>